<dbReference type="NCBIfam" id="TIGR01733">
    <property type="entry name" value="AA-adenyl-dom"/>
    <property type="match status" value="1"/>
</dbReference>
<dbReference type="InterPro" id="IPR036736">
    <property type="entry name" value="ACP-like_sf"/>
</dbReference>
<dbReference type="Pfam" id="PF00668">
    <property type="entry name" value="Condensation"/>
    <property type="match status" value="2"/>
</dbReference>
<feature type="region of interest" description="Disordered" evidence="4">
    <location>
        <begin position="2021"/>
        <end position="2054"/>
    </location>
</feature>
<protein>
    <submittedName>
        <fullName evidence="6">Non-ribosomal peptide synthetase</fullName>
    </submittedName>
</protein>
<dbReference type="Pfam" id="PF00501">
    <property type="entry name" value="AMP-binding"/>
    <property type="match status" value="1"/>
</dbReference>
<sequence length="2054" mass="228937">MSDHNSIISHFRDAICQCLDIPDNELNSSDNLFELGLDSMFLMRIVNQCRRAGCKITLKDIYQHPTLADIQNLVISKMASTASHVAPQAPNYQTMTQGTPFAMTPVQLAYYVGRDQHQPLGGNGCHLYQEFNTQNLDPNALESAINTLIHRHPMLSVAFNHDGTQQWKKPQAVHPITRHDLTQLSSNDAEQAMLTLRNKLSHRVLDVNQGQTIDVQVSLLNQQQCRIHVSIDLLVMDASSFSLFFNELSALLKGQTLPSRPTDYDFLSYLQQENHELREQRHTAEAFWQSQLSSLPAAPNLPLVQEPAQQQKPSFQRRQHSLDKHQWQTFQALASAHQVTPTMVLATLYAAVMARWSGQSKLLLNLTLFDCHPFNDAVNGMLADFTNILLIDTHIDDANITDLIQAHQRRFAELYEHRITSGVEVLRSLKKNGTHPHGAPVVFTSNLGNSLFGDEIEGPLGQPGWGISQTPQVWLDFVAFKQGDGIVLQWDGIDELFPEGFIDTLFAAFTQLVEHILTQPQAWCQPLPDLLPHDQKSTRLKRNLPVGNIPSGLLHQRIFDYAQGNPDQMALISQERTLSYGQLTAKARQLAQVLIDEGLSQGEHVAISMEKSVGQVVAALAILYAGGVYVPIAPNQPIARRQSIVDSANIRLVIRCQTAQLDKEWTQSIHINWQEAQGSELTAIETQRQPSDTAYIIYTSGSTGTPKGVVISHQAALNTCIDINQRHQVGQQDRVLALSALHFDLSVYDMFGVLAAGGALVLPKETQLRDPMAWSELVSRHHITLWNTVPALFDMFLTFCEGMALTAPSQLRTVMLSGDWIDLSLPQRYRSFSPRGTFSAMGGATEAAIWSNEYLVDNVDPSWRSIPYGYPLTNQCYRVVDESGQDCPDWVQGELWIGGVGVAQGYWNDPQKTCAQFIKTQCPDSGDLQSWYRTGDTGCYWPDGTIEFLGRKDNQVKIGGYRIELGEIDAALGRLEGVHQGVTLALNPSGSKDKQLEGFVVTQGMTLCTKVKPEPALPANYQDLFAAVSLSSPSCSQADIAAFLYHHLTNYLPDSGTAETLQQWQYRYGVNDHYRRLFEQWMQLLCAKDLAQKVEPASLSLNTQTYQLIDNPPAVPRGFGTQAEIDQASRQLNLIITGNAPAHSLLETTLSPEAMVLANPKTHNQITQCVSALSALSNQLGRAVNVVECESRSGRLAEHLATLLGPEKLNYHALDSSLAMVQNATARLNRLSHAQSQLYPAHSADFTDGFADVLLLNNALHRQQNTVDYLNQIIPLLAPEGLLLILEINTLDEGALLSAQVLETAPPQVLTAPAMQDLFDQTQLQLEHTDSTTFTNLYVLRNDNPVVKPDAHTLIAQLNHQLPSYMVPKRFTFMPALPLTPNGKVDRQALSRLNLEAPQACQTIKPLESEQEHALAAVWQALFNQLELDRNSDFFLLGGDSLMATRCIGALSKAGYQADLTDIFIKTTLAEFAATLTPQDIDTQPSLLALSPKPDDRYLPFPMTDVQQAYWIGRQRGFALGETSAQFFLEFRVPHLDLSRFNRAMNRLIERHDMLRAVVRNHQQQVLIQVPAFSLRCHPVEQLDCPEADAIRDRLSHQVNDPAFWPLFTIEAAIHVSGEARLFVGLDNMMLDGLSMQIFLSELETLYHHPMASLPELTLTFRDYVAWRQAPENTLGTFPAKAYWLSQLPTLPSAPDLPIQSDPATLKDPKFIRCATTLSIDEWQSLKTMAARHQVTPSVILMCAYAATLSSWSQSESLTLNLTLFDRPDVHPQLNQVLGDFTTLLLLAWHPETSWLSSLKRLQAQLANDLQHSDVSAVWVMRELARQNNEASTTMPVVFTSALGTSDSDFLSDSGWLKPVWGISQTPQIWLDHQVYESSGQLCLNWDAVEALLPQPLLEQMFSQYVDLLKTLASKPECWSMGFDQLSQGDPSYSRYINDSTTPSDQISEDVACHDPANVRQIQDAFKHIVTATIGEKQNFFDAGASSLQLVQLHAALHQQGMGISVTDLFTYPSPSLLAASLSQQSTSSTPSPEALSRQLRQENRKMNRRQRAK</sequence>
<dbReference type="InterPro" id="IPR042099">
    <property type="entry name" value="ANL_N_sf"/>
</dbReference>
<comment type="caution">
    <text evidence="6">The sequence shown here is derived from an EMBL/GenBank/DDBJ whole genome shotgun (WGS) entry which is preliminary data.</text>
</comment>
<dbReference type="SUPFAM" id="SSF53335">
    <property type="entry name" value="S-adenosyl-L-methionine-dependent methyltransferases"/>
    <property type="match status" value="1"/>
</dbReference>
<dbReference type="Gene3D" id="1.10.1200.10">
    <property type="entry name" value="ACP-like"/>
    <property type="match status" value="3"/>
</dbReference>
<dbReference type="InterPro" id="IPR020845">
    <property type="entry name" value="AMP-binding_CS"/>
</dbReference>
<dbReference type="InterPro" id="IPR057737">
    <property type="entry name" value="Condensation_MtbB-like"/>
</dbReference>
<evidence type="ECO:0000256" key="2">
    <source>
        <dbReference type="ARBA" id="ARBA00022553"/>
    </source>
</evidence>
<evidence type="ECO:0000256" key="1">
    <source>
        <dbReference type="ARBA" id="ARBA00022450"/>
    </source>
</evidence>
<accession>A0ABT8BYY1</accession>
<dbReference type="SUPFAM" id="SSF47336">
    <property type="entry name" value="ACP-like"/>
    <property type="match status" value="3"/>
</dbReference>
<dbReference type="CDD" id="cd19535">
    <property type="entry name" value="Cyc_NRPS"/>
    <property type="match status" value="2"/>
</dbReference>
<feature type="compositionally biased region" description="Low complexity" evidence="4">
    <location>
        <begin position="2021"/>
        <end position="2033"/>
    </location>
</feature>
<dbReference type="EMBL" id="JAUFQC010000027">
    <property type="protein sequence ID" value="MDN3612371.1"/>
    <property type="molecule type" value="Genomic_DNA"/>
</dbReference>
<evidence type="ECO:0000256" key="4">
    <source>
        <dbReference type="SAM" id="MobiDB-lite"/>
    </source>
</evidence>
<organism evidence="6 7">
    <name type="scientific">Vibrio ostreicida</name>
    <dbReference type="NCBI Taxonomy" id="526588"/>
    <lineage>
        <taxon>Bacteria</taxon>
        <taxon>Pseudomonadati</taxon>
        <taxon>Pseudomonadota</taxon>
        <taxon>Gammaproteobacteria</taxon>
        <taxon>Vibrionales</taxon>
        <taxon>Vibrionaceae</taxon>
        <taxon>Vibrio</taxon>
    </lineage>
</organism>
<dbReference type="Gene3D" id="3.30.559.30">
    <property type="entry name" value="Nonribosomal peptide synthetase, condensation domain"/>
    <property type="match status" value="2"/>
</dbReference>
<evidence type="ECO:0000313" key="7">
    <source>
        <dbReference type="Proteomes" id="UP001238540"/>
    </source>
</evidence>
<feature type="domain" description="Carrier" evidence="5">
    <location>
        <begin position="1943"/>
        <end position="2026"/>
    </location>
</feature>
<dbReference type="CDD" id="cd12114">
    <property type="entry name" value="A_NRPS_TlmIV_like"/>
    <property type="match status" value="1"/>
</dbReference>
<evidence type="ECO:0000256" key="3">
    <source>
        <dbReference type="ARBA" id="ARBA00022598"/>
    </source>
</evidence>
<keyword evidence="2" id="KW-0597">Phosphoprotein</keyword>
<dbReference type="PROSITE" id="PS50075">
    <property type="entry name" value="CARRIER"/>
    <property type="match status" value="3"/>
</dbReference>
<dbReference type="Proteomes" id="UP001238540">
    <property type="component" value="Unassembled WGS sequence"/>
</dbReference>
<keyword evidence="3" id="KW-0436">Ligase</keyword>
<dbReference type="Gene3D" id="3.40.50.12780">
    <property type="entry name" value="N-terminal domain of ligase-like"/>
    <property type="match status" value="1"/>
</dbReference>
<dbReference type="Gene3D" id="3.40.50.150">
    <property type="entry name" value="Vaccinia Virus protein VP39"/>
    <property type="match status" value="1"/>
</dbReference>
<dbReference type="Pfam" id="PF00550">
    <property type="entry name" value="PP-binding"/>
    <property type="match status" value="3"/>
</dbReference>
<feature type="domain" description="Carrier" evidence="5">
    <location>
        <begin position="2"/>
        <end position="78"/>
    </location>
</feature>
<dbReference type="InterPro" id="IPR001242">
    <property type="entry name" value="Condensation_dom"/>
</dbReference>
<reference evidence="7" key="1">
    <citation type="journal article" date="2019" name="Int. J. Syst. Evol. Microbiol.">
        <title>The Global Catalogue of Microorganisms (GCM) 10K type strain sequencing project: providing services to taxonomists for standard genome sequencing and annotation.</title>
        <authorList>
            <consortium name="The Broad Institute Genomics Platform"/>
            <consortium name="The Broad Institute Genome Sequencing Center for Infectious Disease"/>
            <person name="Wu L."/>
            <person name="Ma J."/>
        </authorList>
    </citation>
    <scope>NUCLEOTIDE SEQUENCE [LARGE SCALE GENOMIC DNA]</scope>
    <source>
        <strain evidence="7">CECT 7398</strain>
    </source>
</reference>
<keyword evidence="7" id="KW-1185">Reference proteome</keyword>
<evidence type="ECO:0000259" key="5">
    <source>
        <dbReference type="PROSITE" id="PS50075"/>
    </source>
</evidence>
<feature type="domain" description="Carrier" evidence="5">
    <location>
        <begin position="1406"/>
        <end position="1480"/>
    </location>
</feature>
<dbReference type="RefSeq" id="WP_170883524.1">
    <property type="nucleotide sequence ID" value="NZ_JABEYA020000010.1"/>
</dbReference>
<dbReference type="InterPro" id="IPR020806">
    <property type="entry name" value="PKS_PP-bd"/>
</dbReference>
<keyword evidence="1" id="KW-0596">Phosphopantetheine</keyword>
<name>A0ABT8BYY1_9VIBR</name>
<dbReference type="InterPro" id="IPR023213">
    <property type="entry name" value="CAT-like_dom_sf"/>
</dbReference>
<dbReference type="InterPro" id="IPR029063">
    <property type="entry name" value="SAM-dependent_MTases_sf"/>
</dbReference>
<dbReference type="InterPro" id="IPR000873">
    <property type="entry name" value="AMP-dep_synth/lig_dom"/>
</dbReference>
<dbReference type="PROSITE" id="PS00455">
    <property type="entry name" value="AMP_BINDING"/>
    <property type="match status" value="1"/>
</dbReference>
<gene>
    <name evidence="6" type="ORF">QWZ16_22495</name>
</gene>
<dbReference type="PANTHER" id="PTHR45527:SF10">
    <property type="entry name" value="PYOCHELIN SYNTHASE PCHF"/>
    <property type="match status" value="1"/>
</dbReference>
<dbReference type="SMART" id="SM00823">
    <property type="entry name" value="PKS_PP"/>
    <property type="match status" value="2"/>
</dbReference>
<dbReference type="Gene3D" id="3.30.300.30">
    <property type="match status" value="2"/>
</dbReference>
<dbReference type="InterPro" id="IPR010071">
    <property type="entry name" value="AA_adenyl_dom"/>
</dbReference>
<dbReference type="InterPro" id="IPR045851">
    <property type="entry name" value="AMP-bd_C_sf"/>
</dbReference>
<evidence type="ECO:0000313" key="6">
    <source>
        <dbReference type="EMBL" id="MDN3612371.1"/>
    </source>
</evidence>
<dbReference type="Gene3D" id="3.30.559.10">
    <property type="entry name" value="Chloramphenicol acetyltransferase-like domain"/>
    <property type="match status" value="2"/>
</dbReference>
<dbReference type="SUPFAM" id="SSF52777">
    <property type="entry name" value="CoA-dependent acyltransferases"/>
    <property type="match status" value="4"/>
</dbReference>
<dbReference type="PANTHER" id="PTHR45527">
    <property type="entry name" value="NONRIBOSOMAL PEPTIDE SYNTHETASE"/>
    <property type="match status" value="1"/>
</dbReference>
<dbReference type="InterPro" id="IPR009081">
    <property type="entry name" value="PP-bd_ACP"/>
</dbReference>
<dbReference type="Pfam" id="PF13489">
    <property type="entry name" value="Methyltransf_23"/>
    <property type="match status" value="1"/>
</dbReference>
<dbReference type="SUPFAM" id="SSF56801">
    <property type="entry name" value="Acetyl-CoA synthetase-like"/>
    <property type="match status" value="1"/>
</dbReference>
<proteinExistence type="predicted"/>